<sequence length="162" mass="19179">MVYASPHLQERSTLWNNLTRLAQIVDGPWNLMGDFNVVLRPHERMGSATTRINRGDIAFNNFVNQCNLLDIGFTGSPFTWKRGQLFERLDRSLENYDWRIQFHEASIIHLNPLKSDHVPLLLRFADNFPRRPTRRPFKFEASWLTHEDFPQLMKREWNANGQ</sequence>
<protein>
    <recommendedName>
        <fullName evidence="3">Endonuclease/exonuclease/phosphatase domain-containing protein</fullName>
    </recommendedName>
</protein>
<dbReference type="EMBL" id="CM003611">
    <property type="protein sequence ID" value="KYP61055.1"/>
    <property type="molecule type" value="Genomic_DNA"/>
</dbReference>
<dbReference type="Gramene" id="C.cajan_22806.t">
    <property type="protein sequence ID" value="C.cajan_22806.t.cds1"/>
    <property type="gene ID" value="C.cajan_22806"/>
</dbReference>
<reference evidence="1 2" key="1">
    <citation type="journal article" date="2012" name="Nat. Biotechnol.">
        <title>Draft genome sequence of pigeonpea (Cajanus cajan), an orphan legume crop of resource-poor farmers.</title>
        <authorList>
            <person name="Varshney R.K."/>
            <person name="Chen W."/>
            <person name="Li Y."/>
            <person name="Bharti A.K."/>
            <person name="Saxena R.K."/>
            <person name="Schlueter J.A."/>
            <person name="Donoghue M.T."/>
            <person name="Azam S."/>
            <person name="Fan G."/>
            <person name="Whaley A.M."/>
            <person name="Farmer A.D."/>
            <person name="Sheridan J."/>
            <person name="Iwata A."/>
            <person name="Tuteja R."/>
            <person name="Penmetsa R.V."/>
            <person name="Wu W."/>
            <person name="Upadhyaya H.D."/>
            <person name="Yang S.P."/>
            <person name="Shah T."/>
            <person name="Saxena K.B."/>
            <person name="Michael T."/>
            <person name="McCombie W.R."/>
            <person name="Yang B."/>
            <person name="Zhang G."/>
            <person name="Yang H."/>
            <person name="Wang J."/>
            <person name="Spillane C."/>
            <person name="Cook D.R."/>
            <person name="May G.D."/>
            <person name="Xu X."/>
            <person name="Jackson S.A."/>
        </authorList>
    </citation>
    <scope>NUCLEOTIDE SEQUENCE [LARGE SCALE GENOMIC DNA]</scope>
    <source>
        <strain evidence="2">cv. Asha</strain>
    </source>
</reference>
<evidence type="ECO:0000313" key="2">
    <source>
        <dbReference type="Proteomes" id="UP000075243"/>
    </source>
</evidence>
<dbReference type="Proteomes" id="UP000075243">
    <property type="component" value="Chromosome 9"/>
</dbReference>
<evidence type="ECO:0008006" key="3">
    <source>
        <dbReference type="Google" id="ProtNLM"/>
    </source>
</evidence>
<dbReference type="SUPFAM" id="SSF56219">
    <property type="entry name" value="DNase I-like"/>
    <property type="match status" value="1"/>
</dbReference>
<organism evidence="1 2">
    <name type="scientific">Cajanus cajan</name>
    <name type="common">Pigeon pea</name>
    <name type="synonym">Cajanus indicus</name>
    <dbReference type="NCBI Taxonomy" id="3821"/>
    <lineage>
        <taxon>Eukaryota</taxon>
        <taxon>Viridiplantae</taxon>
        <taxon>Streptophyta</taxon>
        <taxon>Embryophyta</taxon>
        <taxon>Tracheophyta</taxon>
        <taxon>Spermatophyta</taxon>
        <taxon>Magnoliopsida</taxon>
        <taxon>eudicotyledons</taxon>
        <taxon>Gunneridae</taxon>
        <taxon>Pentapetalae</taxon>
        <taxon>rosids</taxon>
        <taxon>fabids</taxon>
        <taxon>Fabales</taxon>
        <taxon>Fabaceae</taxon>
        <taxon>Papilionoideae</taxon>
        <taxon>50 kb inversion clade</taxon>
        <taxon>NPAAA clade</taxon>
        <taxon>indigoferoid/millettioid clade</taxon>
        <taxon>Phaseoleae</taxon>
        <taxon>Cajanus</taxon>
    </lineage>
</organism>
<gene>
    <name evidence="1" type="ORF">KK1_023479</name>
</gene>
<dbReference type="PANTHER" id="PTHR33710:SF71">
    <property type="entry name" value="ENDONUCLEASE_EXONUCLEASE_PHOSPHATASE DOMAIN-CONTAINING PROTEIN"/>
    <property type="match status" value="1"/>
</dbReference>
<dbReference type="Gene3D" id="3.60.10.10">
    <property type="entry name" value="Endonuclease/exonuclease/phosphatase"/>
    <property type="match status" value="1"/>
</dbReference>
<accession>A0A151T1W0</accession>
<dbReference type="PANTHER" id="PTHR33710">
    <property type="entry name" value="BNAC02G09200D PROTEIN"/>
    <property type="match status" value="1"/>
</dbReference>
<keyword evidence="2" id="KW-1185">Reference proteome</keyword>
<dbReference type="OMA" id="CYTSNHA"/>
<dbReference type="AlphaFoldDB" id="A0A151T1W0"/>
<proteinExistence type="predicted"/>
<name>A0A151T1W0_CAJCA</name>
<dbReference type="InterPro" id="IPR036691">
    <property type="entry name" value="Endo/exonu/phosph_ase_sf"/>
</dbReference>
<evidence type="ECO:0000313" key="1">
    <source>
        <dbReference type="EMBL" id="KYP61055.1"/>
    </source>
</evidence>